<feature type="chain" id="PRO_5023862234" description="Lipoprotein" evidence="2">
    <location>
        <begin position="28"/>
        <end position="208"/>
    </location>
</feature>
<sequence length="208" mass="22175">MSTQRTTRYRRHIGLAVLATLTAVSLAACGGGSGKKSRSGGAGGSSESSEAPKNLKLGQAGPAQEITRYEKTGKFSLTPTKVTLGKPADLDELNDKKKYKDLKVAWIYVKAEHVGGSAVKEPMVMGNVSGETSAGEPATQFLLIGDLSSRPSDCLGNDGTKSLGSDDIWKKGETRTLCEPYLIPADTTLKAVTYSQGYYKEPIKWAVR</sequence>
<evidence type="ECO:0000256" key="1">
    <source>
        <dbReference type="SAM" id="MobiDB-lite"/>
    </source>
</evidence>
<keyword evidence="2" id="KW-0732">Signal</keyword>
<dbReference type="OrthoDB" id="4191125at2"/>
<evidence type="ECO:0000313" key="3">
    <source>
        <dbReference type="EMBL" id="QEV21600.1"/>
    </source>
</evidence>
<dbReference type="EMBL" id="CP023695">
    <property type="protein sequence ID" value="QEV21600.1"/>
    <property type="molecule type" value="Genomic_DNA"/>
</dbReference>
<feature type="region of interest" description="Disordered" evidence="1">
    <location>
        <begin position="31"/>
        <end position="62"/>
    </location>
</feature>
<evidence type="ECO:0000256" key="2">
    <source>
        <dbReference type="SAM" id="SignalP"/>
    </source>
</evidence>
<gene>
    <name evidence="3" type="ORF">CP975_32375</name>
</gene>
<feature type="signal peptide" evidence="2">
    <location>
        <begin position="1"/>
        <end position="27"/>
    </location>
</feature>
<feature type="compositionally biased region" description="Gly residues" evidence="1">
    <location>
        <begin position="31"/>
        <end position="44"/>
    </location>
</feature>
<protein>
    <recommendedName>
        <fullName evidence="5">Lipoprotein</fullName>
    </recommendedName>
</protein>
<organism evidence="3 4">
    <name type="scientific">Streptomyces alboniger</name>
    <dbReference type="NCBI Taxonomy" id="132473"/>
    <lineage>
        <taxon>Bacteria</taxon>
        <taxon>Bacillati</taxon>
        <taxon>Actinomycetota</taxon>
        <taxon>Actinomycetes</taxon>
        <taxon>Kitasatosporales</taxon>
        <taxon>Streptomycetaceae</taxon>
        <taxon>Streptomyces</taxon>
        <taxon>Streptomyces aurantiacus group</taxon>
    </lineage>
</organism>
<dbReference type="Proteomes" id="UP000326553">
    <property type="component" value="Chromosome"/>
</dbReference>
<reference evidence="3 4" key="1">
    <citation type="submission" date="2017-09" db="EMBL/GenBank/DDBJ databases">
        <authorList>
            <person name="Lee N."/>
            <person name="Cho B.-K."/>
        </authorList>
    </citation>
    <scope>NUCLEOTIDE SEQUENCE [LARGE SCALE GENOMIC DNA]</scope>
    <source>
        <strain evidence="3 4">ATCC 12461</strain>
    </source>
</reference>
<evidence type="ECO:0000313" key="4">
    <source>
        <dbReference type="Proteomes" id="UP000326553"/>
    </source>
</evidence>
<accession>A0A5J6HTG7</accession>
<dbReference type="AlphaFoldDB" id="A0A5J6HTG7"/>
<evidence type="ECO:0008006" key="5">
    <source>
        <dbReference type="Google" id="ProtNLM"/>
    </source>
</evidence>
<name>A0A5J6HTG7_STRAD</name>
<dbReference type="RefSeq" id="WP_055534703.1">
    <property type="nucleotide sequence ID" value="NZ_CP023695.1"/>
</dbReference>
<keyword evidence="4" id="KW-1185">Reference proteome</keyword>
<dbReference type="PROSITE" id="PS51257">
    <property type="entry name" value="PROKAR_LIPOPROTEIN"/>
    <property type="match status" value="1"/>
</dbReference>
<proteinExistence type="predicted"/>
<dbReference type="KEGG" id="salw:CP975_32375"/>